<evidence type="ECO:0000313" key="3">
    <source>
        <dbReference type="EMBL" id="NNJ27386.1"/>
    </source>
</evidence>
<sequence length="315" mass="33645">MGVASFRTCFTAAVAAAGFFLSAAGQTYADVLTFDDVTEESWTRIPDGYGGLNWTDLNVLRPQSERRTGYTNGVVSGDYVAYNPFSAVASASAGSYFTFQGAYLTAAWNYRLNITVDGYRDGELIYTETVVVSPSEPTWFDFDYCDIDTLSFTSFGGVNAGLGRYGTHFAMDDFTFNFNEAPEVSVATDVESLGSSNKKMVPVEILVTASDDCTGPDDLIVLCDIESSQADDSNGRGKNTGDVNGEDGYSSPVPVELTHVGGGTYVATVELRAERDSGEKTSRTYTIHVTVLDGVGNLSEASTAVVVPAPGGRRK</sequence>
<keyword evidence="4" id="KW-1185">Reference proteome</keyword>
<comment type="caution">
    <text evidence="3">The sequence shown here is derived from an EMBL/GenBank/DDBJ whole genome shotgun (WGS) entry which is preliminary data.</text>
</comment>
<organism evidence="3 4">
    <name type="scientific">Alienimonas chondri</name>
    <dbReference type="NCBI Taxonomy" id="2681879"/>
    <lineage>
        <taxon>Bacteria</taxon>
        <taxon>Pseudomonadati</taxon>
        <taxon>Planctomycetota</taxon>
        <taxon>Planctomycetia</taxon>
        <taxon>Planctomycetales</taxon>
        <taxon>Planctomycetaceae</taxon>
        <taxon>Alienimonas</taxon>
    </lineage>
</organism>
<keyword evidence="2" id="KW-0732">Signal</keyword>
<dbReference type="RefSeq" id="WP_171189292.1">
    <property type="nucleotide sequence ID" value="NZ_WTPX01000148.1"/>
</dbReference>
<accession>A0ABX1VH38</accession>
<feature type="signal peptide" evidence="2">
    <location>
        <begin position="1"/>
        <end position="29"/>
    </location>
</feature>
<feature type="chain" id="PRO_5046836310" evidence="2">
    <location>
        <begin position="30"/>
        <end position="315"/>
    </location>
</feature>
<name>A0ABX1VH38_9PLAN</name>
<protein>
    <submittedName>
        <fullName evidence="3">Uncharacterized protein</fullName>
    </submittedName>
</protein>
<dbReference type="Proteomes" id="UP000609651">
    <property type="component" value="Unassembled WGS sequence"/>
</dbReference>
<evidence type="ECO:0000256" key="2">
    <source>
        <dbReference type="SAM" id="SignalP"/>
    </source>
</evidence>
<gene>
    <name evidence="3" type="ORF">LzC2_34880</name>
</gene>
<feature type="region of interest" description="Disordered" evidence="1">
    <location>
        <begin position="229"/>
        <end position="253"/>
    </location>
</feature>
<reference evidence="3 4" key="1">
    <citation type="journal article" date="2020" name="Syst. Appl. Microbiol.">
        <title>Alienimonas chondri sp. nov., a novel planctomycete isolated from the biofilm of the red alga Chondrus crispus.</title>
        <authorList>
            <person name="Vitorino I."/>
            <person name="Albuquerque L."/>
            <person name="Wiegand S."/>
            <person name="Kallscheuer N."/>
            <person name="da Costa M.S."/>
            <person name="Lobo-da-Cunha A."/>
            <person name="Jogler C."/>
            <person name="Lage O.M."/>
        </authorList>
    </citation>
    <scope>NUCLEOTIDE SEQUENCE [LARGE SCALE GENOMIC DNA]</scope>
    <source>
        <strain evidence="3 4">LzC2</strain>
    </source>
</reference>
<evidence type="ECO:0000256" key="1">
    <source>
        <dbReference type="SAM" id="MobiDB-lite"/>
    </source>
</evidence>
<proteinExistence type="predicted"/>
<dbReference type="EMBL" id="WTPX01000148">
    <property type="protein sequence ID" value="NNJ27386.1"/>
    <property type="molecule type" value="Genomic_DNA"/>
</dbReference>
<evidence type="ECO:0000313" key="4">
    <source>
        <dbReference type="Proteomes" id="UP000609651"/>
    </source>
</evidence>